<evidence type="ECO:0000313" key="4">
    <source>
        <dbReference type="EMBL" id="CAJ0965642.1"/>
    </source>
</evidence>
<proteinExistence type="predicted"/>
<dbReference type="EMBL" id="CAUEEQ010068763">
    <property type="protein sequence ID" value="CAJ0965642.1"/>
    <property type="molecule type" value="Genomic_DNA"/>
</dbReference>
<evidence type="ECO:0000259" key="2">
    <source>
        <dbReference type="PROSITE" id="PS50164"/>
    </source>
</evidence>
<feature type="region of interest" description="Disordered" evidence="1">
    <location>
        <begin position="1"/>
        <end position="25"/>
    </location>
</feature>
<dbReference type="PANTHER" id="PTHR21301:SF13">
    <property type="match status" value="1"/>
</dbReference>
<gene>
    <name evidence="4" type="ORF">RIMI_LOCUS20488337</name>
</gene>
<evidence type="ECO:0008006" key="6">
    <source>
        <dbReference type="Google" id="ProtNLM"/>
    </source>
</evidence>
<dbReference type="InterPro" id="IPR058912">
    <property type="entry name" value="HTH_animal"/>
</dbReference>
<dbReference type="Proteomes" id="UP001176940">
    <property type="component" value="Unassembled WGS sequence"/>
</dbReference>
<dbReference type="PROSITE" id="PS50164">
    <property type="entry name" value="GIY_YIG"/>
    <property type="match status" value="1"/>
</dbReference>
<dbReference type="PANTHER" id="PTHR21301">
    <property type="entry name" value="REVERSE TRANSCRIPTASE"/>
    <property type="match status" value="1"/>
</dbReference>
<evidence type="ECO:0000259" key="3">
    <source>
        <dbReference type="PROSITE" id="PS50878"/>
    </source>
</evidence>
<evidence type="ECO:0000313" key="5">
    <source>
        <dbReference type="Proteomes" id="UP001176940"/>
    </source>
</evidence>
<sequence length="705" mass="80940">MDLLNENDMDATRRRFSGRLPSQATPSLFPSFRRSRSSSITEIQTLRVDGNKNRNLSPLEQRALLGLQKNKEFLVREADKGGNIVLWPNSLYLQDVERQLGDSTCYRRLPGDPTDIFKGKLDHLFELALQHGILNKKEVMFLTTDHPVVPTFYLLPKVHKSLENPPGRLIVSGISGLFEKPCNVMYLDFFLQPMAMSLKSFIRDSTHLIQLLQDFALPSGTLLITLDVESLYTSIDHDIGLRAVSFFLEHSSTGDRGHDQFILDLLFFVLDKNYFVFDGIFYRQVKGTAMGARCAPSYANLFLGWWEESVVFENGAYKKFCQKWLRFIDDVIIFWTGTEEDYHLFLTDLNNNPFNIRLTSHLSRTSVEFLDLKLTLEGSYIVTTLYRKPTATNSLLHYSSFQPRHLKNGIPTGQFLRLRRNCSVMADFDMEARKLTDRFKHRGYPKAVISTAYQRAKNSERTGLFQRQTRESSRPLGIVTTFNNQWGDIYKILDRSWGILLSEPKLKPHIAETPKLIARRANNLKDLLCHSHFVRPTTRLNRGTRTFGTYPCGGCNVCQYTVAQDGLSLSISPLQIKTRRSFFNCKSRSLVYALICDCPKIYVGQTTQELRRRVQQHLSNIATAQKDRGKGKSISSIATHFLDIHHGRTRDLKVMGLEMVPLNIRGGDRVKKLLRCESRWIHDLQSLAPHGLNEELLFSGYYKQT</sequence>
<evidence type="ECO:0000256" key="1">
    <source>
        <dbReference type="SAM" id="MobiDB-lite"/>
    </source>
</evidence>
<dbReference type="PROSITE" id="PS50878">
    <property type="entry name" value="RT_POL"/>
    <property type="match status" value="1"/>
</dbReference>
<dbReference type="InterPro" id="IPR000305">
    <property type="entry name" value="GIY-YIG_endonuc"/>
</dbReference>
<accession>A0ABN9MFR3</accession>
<comment type="caution">
    <text evidence="4">The sequence shown here is derived from an EMBL/GenBank/DDBJ whole genome shotgun (WGS) entry which is preliminary data.</text>
</comment>
<feature type="domain" description="GIY-YIG" evidence="2">
    <location>
        <begin position="587"/>
        <end position="692"/>
    </location>
</feature>
<reference evidence="4" key="1">
    <citation type="submission" date="2023-07" db="EMBL/GenBank/DDBJ databases">
        <authorList>
            <person name="Stuckert A."/>
        </authorList>
    </citation>
    <scope>NUCLEOTIDE SEQUENCE</scope>
</reference>
<dbReference type="InterPro" id="IPR000477">
    <property type="entry name" value="RT_dom"/>
</dbReference>
<organism evidence="4 5">
    <name type="scientific">Ranitomeya imitator</name>
    <name type="common">mimic poison frog</name>
    <dbReference type="NCBI Taxonomy" id="111125"/>
    <lineage>
        <taxon>Eukaryota</taxon>
        <taxon>Metazoa</taxon>
        <taxon>Chordata</taxon>
        <taxon>Craniata</taxon>
        <taxon>Vertebrata</taxon>
        <taxon>Euteleostomi</taxon>
        <taxon>Amphibia</taxon>
        <taxon>Batrachia</taxon>
        <taxon>Anura</taxon>
        <taxon>Neobatrachia</taxon>
        <taxon>Hyloidea</taxon>
        <taxon>Dendrobatidae</taxon>
        <taxon>Dendrobatinae</taxon>
        <taxon>Ranitomeya</taxon>
    </lineage>
</organism>
<dbReference type="Pfam" id="PF26215">
    <property type="entry name" value="HTH_animal"/>
    <property type="match status" value="1"/>
</dbReference>
<name>A0ABN9MFR3_9NEOB</name>
<keyword evidence="5" id="KW-1185">Reference proteome</keyword>
<feature type="domain" description="Reverse transcriptase" evidence="3">
    <location>
        <begin position="136"/>
        <end position="381"/>
    </location>
</feature>
<protein>
    <recommendedName>
        <fullName evidence="6">GIY-YIG domain-containing protein</fullName>
    </recommendedName>
</protein>